<feature type="non-terminal residue" evidence="1">
    <location>
        <position position="1"/>
    </location>
</feature>
<keyword evidence="2" id="KW-1185">Reference proteome</keyword>
<dbReference type="Proteomes" id="UP001150603">
    <property type="component" value="Unassembled WGS sequence"/>
</dbReference>
<accession>A0ACC1J4X3</accession>
<sequence length="532" mass="59715">PKTEDQGLVAAPVEDKRACTDYRLVSSAHERTHNVMRFLTSKPVDVTKFTQPVKLTRLSRTYYRRKAEKARAAAEEKRKAEEEKRAKETGMEIKEEAEPAAAEAVDPGKDKPKADTSIIAPYGGATRNKQMLFKKRTKQVFFADEEQRRLNIEEARPWVLEDYDEKESWNGTLEGGQKSDYVLFVLMDDGFKVVPVDRWYKFMPKLKYQTLTLDEAEEELKKAAKNETQNRWLMKNRTKQQGEEDEEGEPAEKPAKKSLVEYDNADEFDDDDDDDNGGAARKKRTQTKHGDADEMDFDEEFADDEEMGDDLFGNDEDEADKQQQKNKKSELDSDVEEEDEDELGLAGKEMKKLMRKREENDAYDSDGEENPYLSVSEVDSDEEEQQPKTEEDKKDASATANAATTATAAAASSSAPTKEAVPKAAAPQKGQSDVTGATSAKKRKRPAPSAHNHSGDPRKHAKTAPKPAESDDLITEKEVIDLIRSGVTTTKALIGKVRSKLKANPTNKARIQTIVRTVAILKDGNLSLKKRS</sequence>
<protein>
    <submittedName>
        <fullName evidence="1">Transcription factor IIF subunit tfg1</fullName>
    </submittedName>
</protein>
<reference evidence="1" key="1">
    <citation type="submission" date="2022-07" db="EMBL/GenBank/DDBJ databases">
        <title>Phylogenomic reconstructions and comparative analyses of Kickxellomycotina fungi.</title>
        <authorList>
            <person name="Reynolds N.K."/>
            <person name="Stajich J.E."/>
            <person name="Barry K."/>
            <person name="Grigoriev I.V."/>
            <person name="Crous P."/>
            <person name="Smith M.E."/>
        </authorList>
    </citation>
    <scope>NUCLEOTIDE SEQUENCE</scope>
    <source>
        <strain evidence="1">NRRL 5244</strain>
    </source>
</reference>
<evidence type="ECO:0000313" key="2">
    <source>
        <dbReference type="Proteomes" id="UP001150603"/>
    </source>
</evidence>
<dbReference type="EMBL" id="JANBPW010003414">
    <property type="protein sequence ID" value="KAJ1937730.1"/>
    <property type="molecule type" value="Genomic_DNA"/>
</dbReference>
<organism evidence="1 2">
    <name type="scientific">Linderina macrospora</name>
    <dbReference type="NCBI Taxonomy" id="4868"/>
    <lineage>
        <taxon>Eukaryota</taxon>
        <taxon>Fungi</taxon>
        <taxon>Fungi incertae sedis</taxon>
        <taxon>Zoopagomycota</taxon>
        <taxon>Kickxellomycotina</taxon>
        <taxon>Kickxellomycetes</taxon>
        <taxon>Kickxellales</taxon>
        <taxon>Kickxellaceae</taxon>
        <taxon>Linderina</taxon>
    </lineage>
</organism>
<name>A0ACC1J4X3_9FUNG</name>
<comment type="caution">
    <text evidence="1">The sequence shown here is derived from an EMBL/GenBank/DDBJ whole genome shotgun (WGS) entry which is preliminary data.</text>
</comment>
<proteinExistence type="predicted"/>
<gene>
    <name evidence="1" type="primary">TFG1</name>
    <name evidence="1" type="ORF">FBU59_004664</name>
</gene>
<evidence type="ECO:0000313" key="1">
    <source>
        <dbReference type="EMBL" id="KAJ1937730.1"/>
    </source>
</evidence>